<dbReference type="RefSeq" id="WP_126536529.1">
    <property type="nucleotide sequence ID" value="NZ_BSPM01000008.1"/>
</dbReference>
<dbReference type="PANTHER" id="PTHR43762">
    <property type="entry name" value="L-GULONOLACTONE OXIDASE"/>
    <property type="match status" value="1"/>
</dbReference>
<dbReference type="SUPFAM" id="SSF56176">
    <property type="entry name" value="FAD-binding/transporter-associated domain-like"/>
    <property type="match status" value="1"/>
</dbReference>
<sequence length="443" mass="47686">MTARYHLRDDVRSWGRVVRAPQRVATPAFRSDLPALLAAPPGGTALPVGLMRSYGDSVLDTAGGLVRMDRLDRLVAFDPETGLIRAEAGLSLDALLRFAVPRGFFVPVAPGTRFVTLGGAVANDVHGKNHHRAGTFGRHVTRLGLLRSDGGRKELSPESDPELFAATVGGLGLTGIVEWVELRLQRIGAALLDVETIPFGTVDAFWDLAAASVASHEHTVAWIDCLARGPQAGRGIFSRANWCPTGDLVPHDHRAWPGLPVDAPDRLLNGPTVRAFNAVYRRAQILAAGTRRRHYGAFFHPLDGMRGWNRLYGPRGFRQYQCAVPTATMRDAVAALLAEIARSGQGSFLAVLKTFGDVASPGLLSFPLAGATLALDFPERGESTAALFARLDAVVRAAGGRLYAAKDGRIPAAMWRAGYPALDRFVAHLDPAISSDFWRRVSA</sequence>
<dbReference type="GO" id="GO:0071949">
    <property type="term" value="F:FAD binding"/>
    <property type="evidence" value="ECO:0007669"/>
    <property type="project" value="InterPro"/>
</dbReference>
<dbReference type="AlphaFoldDB" id="A0A4R6RK55"/>
<dbReference type="Proteomes" id="UP000294547">
    <property type="component" value="Unassembled WGS sequence"/>
</dbReference>
<comment type="caution">
    <text evidence="3">The sequence shown here is derived from an EMBL/GenBank/DDBJ whole genome shotgun (WGS) entry which is preliminary data.</text>
</comment>
<dbReference type="GO" id="GO:0016899">
    <property type="term" value="F:oxidoreductase activity, acting on the CH-OH group of donors, oxygen as acceptor"/>
    <property type="evidence" value="ECO:0007669"/>
    <property type="project" value="InterPro"/>
</dbReference>
<dbReference type="EMBL" id="SNXY01000006">
    <property type="protein sequence ID" value="TDP86822.1"/>
    <property type="molecule type" value="Genomic_DNA"/>
</dbReference>
<dbReference type="OrthoDB" id="143770at2"/>
<protein>
    <submittedName>
        <fullName evidence="3">L-gulonolactone oxidase</fullName>
    </submittedName>
</protein>
<evidence type="ECO:0000313" key="4">
    <source>
        <dbReference type="Proteomes" id="UP000294547"/>
    </source>
</evidence>
<evidence type="ECO:0000256" key="1">
    <source>
        <dbReference type="ARBA" id="ARBA00022827"/>
    </source>
</evidence>
<gene>
    <name evidence="3" type="ORF">EDD54_0706</name>
</gene>
<accession>A0A4R6RK55</accession>
<dbReference type="Pfam" id="PF01565">
    <property type="entry name" value="FAD_binding_4"/>
    <property type="match status" value="1"/>
</dbReference>
<proteinExistence type="predicted"/>
<reference evidence="3 4" key="1">
    <citation type="submission" date="2019-03" db="EMBL/GenBank/DDBJ databases">
        <title>Genomic Encyclopedia of Type Strains, Phase IV (KMG-IV): sequencing the most valuable type-strain genomes for metagenomic binning, comparative biology and taxonomic classification.</title>
        <authorList>
            <person name="Goeker M."/>
        </authorList>
    </citation>
    <scope>NUCLEOTIDE SEQUENCE [LARGE SCALE GENOMIC DNA]</scope>
    <source>
        <strain evidence="3 4">DSM 102969</strain>
    </source>
</reference>
<dbReference type="InterPro" id="IPR010031">
    <property type="entry name" value="FAD_lactone_oxidase-like"/>
</dbReference>
<keyword evidence="4" id="KW-1185">Reference proteome</keyword>
<dbReference type="InterPro" id="IPR016166">
    <property type="entry name" value="FAD-bd_PCMH"/>
</dbReference>
<keyword evidence="1" id="KW-0274">FAD</keyword>
<dbReference type="PROSITE" id="PS51387">
    <property type="entry name" value="FAD_PCMH"/>
    <property type="match status" value="1"/>
</dbReference>
<name>A0A4R6RK55_9HYPH</name>
<evidence type="ECO:0000259" key="2">
    <source>
        <dbReference type="PROSITE" id="PS51387"/>
    </source>
</evidence>
<dbReference type="InterPro" id="IPR036318">
    <property type="entry name" value="FAD-bd_PCMH-like_sf"/>
</dbReference>
<organism evidence="3 4">
    <name type="scientific">Oharaeibacter diazotrophicus</name>
    <dbReference type="NCBI Taxonomy" id="1920512"/>
    <lineage>
        <taxon>Bacteria</taxon>
        <taxon>Pseudomonadati</taxon>
        <taxon>Pseudomonadota</taxon>
        <taxon>Alphaproteobacteria</taxon>
        <taxon>Hyphomicrobiales</taxon>
        <taxon>Pleomorphomonadaceae</taxon>
        <taxon>Oharaeibacter</taxon>
    </lineage>
</organism>
<dbReference type="InterPro" id="IPR016169">
    <property type="entry name" value="FAD-bd_PCMH_sub2"/>
</dbReference>
<evidence type="ECO:0000313" key="3">
    <source>
        <dbReference type="EMBL" id="TDP86822.1"/>
    </source>
</evidence>
<dbReference type="InterPro" id="IPR006094">
    <property type="entry name" value="Oxid_FAD_bind_N"/>
</dbReference>
<keyword evidence="1" id="KW-0285">Flavoprotein</keyword>
<feature type="domain" description="FAD-binding PCMH-type" evidence="2">
    <location>
        <begin position="17"/>
        <end position="187"/>
    </location>
</feature>
<dbReference type="PANTHER" id="PTHR43762:SF1">
    <property type="entry name" value="D-ARABINONO-1,4-LACTONE OXIDASE"/>
    <property type="match status" value="1"/>
</dbReference>
<dbReference type="Gene3D" id="3.30.465.10">
    <property type="match status" value="1"/>
</dbReference>